<protein>
    <recommendedName>
        <fullName evidence="3">Thioredoxin domain-containing protein</fullName>
    </recommendedName>
</protein>
<dbReference type="SUPFAM" id="SSF52833">
    <property type="entry name" value="Thioredoxin-like"/>
    <property type="match status" value="1"/>
</dbReference>
<dbReference type="VEuPathDB" id="FungiDB:ASPACDRAFT_126392"/>
<dbReference type="OrthoDB" id="4361376at2759"/>
<dbReference type="RefSeq" id="XP_020051930.1">
    <property type="nucleotide sequence ID" value="XM_020196923.1"/>
</dbReference>
<dbReference type="Proteomes" id="UP000184546">
    <property type="component" value="Unassembled WGS sequence"/>
</dbReference>
<dbReference type="OMA" id="PWMGPES"/>
<accession>A0A1L9WHF2</accession>
<dbReference type="GeneID" id="30970737"/>
<evidence type="ECO:0008006" key="3">
    <source>
        <dbReference type="Google" id="ProtNLM"/>
    </source>
</evidence>
<evidence type="ECO:0000313" key="1">
    <source>
        <dbReference type="EMBL" id="OJJ95590.1"/>
    </source>
</evidence>
<keyword evidence="2" id="KW-1185">Reference proteome</keyword>
<dbReference type="EMBL" id="KV878988">
    <property type="protein sequence ID" value="OJJ95590.1"/>
    <property type="molecule type" value="Genomic_DNA"/>
</dbReference>
<gene>
    <name evidence="1" type="ORF">ASPACDRAFT_126392</name>
</gene>
<organism evidence="1 2">
    <name type="scientific">Aspergillus aculeatus (strain ATCC 16872 / CBS 172.66 / WB 5094)</name>
    <dbReference type="NCBI Taxonomy" id="690307"/>
    <lineage>
        <taxon>Eukaryota</taxon>
        <taxon>Fungi</taxon>
        <taxon>Dikarya</taxon>
        <taxon>Ascomycota</taxon>
        <taxon>Pezizomycotina</taxon>
        <taxon>Eurotiomycetes</taxon>
        <taxon>Eurotiomycetidae</taxon>
        <taxon>Eurotiales</taxon>
        <taxon>Aspergillaceae</taxon>
        <taxon>Aspergillus</taxon>
        <taxon>Aspergillus subgen. Circumdati</taxon>
    </lineage>
</organism>
<proteinExistence type="predicted"/>
<evidence type="ECO:0000313" key="2">
    <source>
        <dbReference type="Proteomes" id="UP000184546"/>
    </source>
</evidence>
<dbReference type="Gene3D" id="3.40.30.10">
    <property type="entry name" value="Glutaredoxin"/>
    <property type="match status" value="1"/>
</dbReference>
<dbReference type="InterPro" id="IPR036249">
    <property type="entry name" value="Thioredoxin-like_sf"/>
</dbReference>
<name>A0A1L9WHF2_ASPA1</name>
<dbReference type="AlphaFoldDB" id="A0A1L9WHF2"/>
<reference evidence="2" key="1">
    <citation type="journal article" date="2017" name="Genome Biol.">
        <title>Comparative genomics reveals high biological diversity and specific adaptations in the industrially and medically important fungal genus Aspergillus.</title>
        <authorList>
            <person name="de Vries R.P."/>
            <person name="Riley R."/>
            <person name="Wiebenga A."/>
            <person name="Aguilar-Osorio G."/>
            <person name="Amillis S."/>
            <person name="Uchima C.A."/>
            <person name="Anderluh G."/>
            <person name="Asadollahi M."/>
            <person name="Askin M."/>
            <person name="Barry K."/>
            <person name="Battaglia E."/>
            <person name="Bayram O."/>
            <person name="Benocci T."/>
            <person name="Braus-Stromeyer S.A."/>
            <person name="Caldana C."/>
            <person name="Canovas D."/>
            <person name="Cerqueira G.C."/>
            <person name="Chen F."/>
            <person name="Chen W."/>
            <person name="Choi C."/>
            <person name="Clum A."/>
            <person name="Dos Santos R.A."/>
            <person name="Damasio A.R."/>
            <person name="Diallinas G."/>
            <person name="Emri T."/>
            <person name="Fekete E."/>
            <person name="Flipphi M."/>
            <person name="Freyberg S."/>
            <person name="Gallo A."/>
            <person name="Gournas C."/>
            <person name="Habgood R."/>
            <person name="Hainaut M."/>
            <person name="Harispe M.L."/>
            <person name="Henrissat B."/>
            <person name="Hilden K.S."/>
            <person name="Hope R."/>
            <person name="Hossain A."/>
            <person name="Karabika E."/>
            <person name="Karaffa L."/>
            <person name="Karanyi Z."/>
            <person name="Krasevec N."/>
            <person name="Kuo A."/>
            <person name="Kusch H."/>
            <person name="LaButti K."/>
            <person name="Lagendijk E.L."/>
            <person name="Lapidus A."/>
            <person name="Levasseur A."/>
            <person name="Lindquist E."/>
            <person name="Lipzen A."/>
            <person name="Logrieco A.F."/>
            <person name="MacCabe A."/>
            <person name="Maekelae M.R."/>
            <person name="Malavazi I."/>
            <person name="Melin P."/>
            <person name="Meyer V."/>
            <person name="Mielnichuk N."/>
            <person name="Miskei M."/>
            <person name="Molnar A.P."/>
            <person name="Mule G."/>
            <person name="Ngan C.Y."/>
            <person name="Orejas M."/>
            <person name="Orosz E."/>
            <person name="Ouedraogo J.P."/>
            <person name="Overkamp K.M."/>
            <person name="Park H.-S."/>
            <person name="Perrone G."/>
            <person name="Piumi F."/>
            <person name="Punt P.J."/>
            <person name="Ram A.F."/>
            <person name="Ramon A."/>
            <person name="Rauscher S."/>
            <person name="Record E."/>
            <person name="Riano-Pachon D.M."/>
            <person name="Robert V."/>
            <person name="Roehrig J."/>
            <person name="Ruller R."/>
            <person name="Salamov A."/>
            <person name="Salih N.S."/>
            <person name="Samson R.A."/>
            <person name="Sandor E."/>
            <person name="Sanguinetti M."/>
            <person name="Schuetze T."/>
            <person name="Sepcic K."/>
            <person name="Shelest E."/>
            <person name="Sherlock G."/>
            <person name="Sophianopoulou V."/>
            <person name="Squina F.M."/>
            <person name="Sun H."/>
            <person name="Susca A."/>
            <person name="Todd R.B."/>
            <person name="Tsang A."/>
            <person name="Unkles S.E."/>
            <person name="van de Wiele N."/>
            <person name="van Rossen-Uffink D."/>
            <person name="Oliveira J.V."/>
            <person name="Vesth T.C."/>
            <person name="Visser J."/>
            <person name="Yu J.-H."/>
            <person name="Zhou M."/>
            <person name="Andersen M.R."/>
            <person name="Archer D.B."/>
            <person name="Baker S.E."/>
            <person name="Benoit I."/>
            <person name="Brakhage A.A."/>
            <person name="Braus G.H."/>
            <person name="Fischer R."/>
            <person name="Frisvad J.C."/>
            <person name="Goldman G.H."/>
            <person name="Houbraken J."/>
            <person name="Oakley B."/>
            <person name="Pocsi I."/>
            <person name="Scazzocchio C."/>
            <person name="Seiboth B."/>
            <person name="vanKuyk P.A."/>
            <person name="Wortman J."/>
            <person name="Dyer P.S."/>
            <person name="Grigoriev I.V."/>
        </authorList>
    </citation>
    <scope>NUCLEOTIDE SEQUENCE [LARGE SCALE GENOMIC DNA]</scope>
    <source>
        <strain evidence="2">ATCC 16872 / CBS 172.66 / WB 5094</strain>
    </source>
</reference>
<sequence length="101" mass="11247">MPLRVLEDPGEVIEAINETPKPVVVHYWAPWMGPETPFLPVFLGADENRGDEIDLVIVNSGFILPPHSPDEMPLTVLYRGGEEVETAPFDPDQIQQLIDNA</sequence>